<evidence type="ECO:0000313" key="3">
    <source>
        <dbReference type="EMBL" id="OYN89277.1"/>
    </source>
</evidence>
<dbReference type="InterPro" id="IPR039069">
    <property type="entry name" value="CE7"/>
</dbReference>
<evidence type="ECO:0000256" key="1">
    <source>
        <dbReference type="PIRSR" id="PIRSR639069-2"/>
    </source>
</evidence>
<dbReference type="Gene3D" id="3.40.50.1820">
    <property type="entry name" value="alpha/beta hydrolase"/>
    <property type="match status" value="1"/>
</dbReference>
<feature type="binding site" evidence="1">
    <location>
        <position position="125"/>
    </location>
    <ligand>
        <name>substrate</name>
    </ligand>
</feature>
<dbReference type="SUPFAM" id="SSF53474">
    <property type="entry name" value="alpha/beta-Hydrolases"/>
    <property type="match status" value="1"/>
</dbReference>
<dbReference type="PANTHER" id="PTHR40111:SF1">
    <property type="entry name" value="CEPHALOSPORIN-C DEACETYLASE"/>
    <property type="match status" value="1"/>
</dbReference>
<dbReference type="PANTHER" id="PTHR40111">
    <property type="entry name" value="CEPHALOSPORIN-C DEACETYLASE"/>
    <property type="match status" value="1"/>
</dbReference>
<comment type="caution">
    <text evidence="3">The sequence shown here is derived from an EMBL/GenBank/DDBJ whole genome shotgun (WGS) entry which is preliminary data.</text>
</comment>
<sequence>MELPTRVRIIGPAEPPYEQWYRDGVIDSGTWADYPDASHGYSLQDLLQVGAPETEPADFDDFWAGRLAEALGVDPDLQIQEVNGSPEFIRYQGTFASVGGRRIGCWVVLPRDGEVRIAKTVLHGYGGRTDAPVADVRPGEAVIFPVLRGQPTLSLDPEIKAMGTEHVLHGIESRDSYVIGGCVADVWVANTALLGLLGALGAKPEIVALQGGSFGGGIGSLAMIDRRFERAAFSVPTFGNQPLRVTLPCRGSGSSVTRHHADHPEVLEVLAYFDAATAAKRVTQPVVCSTAQWDPAVPPAGQFAVANSFPDAEHLVVPGGHCDWPESQAHLAEVARAFEEFLAR</sequence>
<dbReference type="AlphaFoldDB" id="A0A255ECJ4"/>
<dbReference type="Pfam" id="PF05448">
    <property type="entry name" value="AXE1"/>
    <property type="match status" value="1"/>
</dbReference>
<reference evidence="3 4" key="1">
    <citation type="submission" date="2017-07" db="EMBL/GenBank/DDBJ databases">
        <title>Draft whole genome sequences of clinical Proprionibacteriaceae strains.</title>
        <authorList>
            <person name="Bernier A.-M."/>
            <person name="Bernard K."/>
            <person name="Domingo M.-C."/>
        </authorList>
    </citation>
    <scope>NUCLEOTIDE SEQUENCE [LARGE SCALE GENOMIC DNA]</scope>
    <source>
        <strain evidence="3 4">NML 160184</strain>
    </source>
</reference>
<proteinExistence type="predicted"/>
<dbReference type="RefSeq" id="WP_094449894.1">
    <property type="nucleotide sequence ID" value="NZ_NMVI01000009.1"/>
</dbReference>
<dbReference type="GO" id="GO:0052689">
    <property type="term" value="F:carboxylic ester hydrolase activity"/>
    <property type="evidence" value="ECO:0007669"/>
    <property type="project" value="TreeGrafter"/>
</dbReference>
<protein>
    <submittedName>
        <fullName evidence="3">Acetylxylan esterase</fullName>
    </submittedName>
</protein>
<accession>A0A255ECJ4</accession>
<evidence type="ECO:0000259" key="2">
    <source>
        <dbReference type="Pfam" id="PF05448"/>
    </source>
</evidence>
<dbReference type="GO" id="GO:0005976">
    <property type="term" value="P:polysaccharide metabolic process"/>
    <property type="evidence" value="ECO:0007669"/>
    <property type="project" value="TreeGrafter"/>
</dbReference>
<feature type="domain" description="Acetyl xylan esterase" evidence="2">
    <location>
        <begin position="42"/>
        <end position="311"/>
    </location>
</feature>
<dbReference type="Proteomes" id="UP000216533">
    <property type="component" value="Unassembled WGS sequence"/>
</dbReference>
<gene>
    <name evidence="3" type="ORF">CGZ92_02875</name>
</gene>
<organism evidence="3 4">
    <name type="scientific">Parenemella sanctibonifatiensis</name>
    <dbReference type="NCBI Taxonomy" id="2016505"/>
    <lineage>
        <taxon>Bacteria</taxon>
        <taxon>Bacillati</taxon>
        <taxon>Actinomycetota</taxon>
        <taxon>Actinomycetes</taxon>
        <taxon>Propionibacteriales</taxon>
        <taxon>Propionibacteriaceae</taxon>
        <taxon>Parenemella</taxon>
    </lineage>
</organism>
<dbReference type="InterPro" id="IPR029058">
    <property type="entry name" value="AB_hydrolase_fold"/>
</dbReference>
<dbReference type="EMBL" id="NMVI01000009">
    <property type="protein sequence ID" value="OYN89277.1"/>
    <property type="molecule type" value="Genomic_DNA"/>
</dbReference>
<dbReference type="InterPro" id="IPR008391">
    <property type="entry name" value="AXE1_dom"/>
</dbReference>
<name>A0A255ECJ4_9ACTN</name>
<evidence type="ECO:0000313" key="4">
    <source>
        <dbReference type="Proteomes" id="UP000216533"/>
    </source>
</evidence>